<evidence type="ECO:0000313" key="1">
    <source>
        <dbReference type="EMBL" id="PKG22108.1"/>
    </source>
</evidence>
<proteinExistence type="predicted"/>
<accession>A0A2N0YXX2</accession>
<dbReference type="EMBL" id="PISE01000047">
    <property type="protein sequence ID" value="PKG22108.1"/>
    <property type="molecule type" value="Genomic_DNA"/>
</dbReference>
<gene>
    <name evidence="1" type="ORF">CWS01_19175</name>
</gene>
<reference evidence="1 2" key="1">
    <citation type="journal article" date="2003" name="Int. J. Syst. Evol. Microbiol.">
        <title>Bacillus nealsonii sp. nov., isolated from a spacecraft-assembly facility, whose spores are gamma-radiation resistant.</title>
        <authorList>
            <person name="Venkateswaran K."/>
            <person name="Kempf M."/>
            <person name="Chen F."/>
            <person name="Satomi M."/>
            <person name="Nicholson W."/>
            <person name="Kern R."/>
        </authorList>
    </citation>
    <scope>NUCLEOTIDE SEQUENCE [LARGE SCALE GENOMIC DNA]</scope>
    <source>
        <strain evidence="1 2">FO-92</strain>
    </source>
</reference>
<sequence length="47" mass="5467">MNNLSNAELIQAFHLAISLKLDADFIEILSKEITKRKLQEIDKRKVK</sequence>
<keyword evidence="2" id="KW-1185">Reference proteome</keyword>
<dbReference type="AlphaFoldDB" id="A0A2N0YXX2"/>
<dbReference type="InterPro" id="IPR015064">
    <property type="entry name" value="Sda"/>
</dbReference>
<dbReference type="OrthoDB" id="2933732at2"/>
<evidence type="ECO:0000313" key="2">
    <source>
        <dbReference type="Proteomes" id="UP000233375"/>
    </source>
</evidence>
<dbReference type="SUPFAM" id="SSF100985">
    <property type="entry name" value="Sporulation inhibitor Sda"/>
    <property type="match status" value="1"/>
</dbReference>
<dbReference type="Proteomes" id="UP000233375">
    <property type="component" value="Unassembled WGS sequence"/>
</dbReference>
<protein>
    <submittedName>
        <fullName evidence="1">Sporulation histidine kinase inhibitor Sda</fullName>
    </submittedName>
</protein>
<dbReference type="Gene3D" id="1.10.287.1100">
    <property type="entry name" value="Sporulation inhibitor A"/>
    <property type="match status" value="1"/>
</dbReference>
<comment type="caution">
    <text evidence="1">The sequence shown here is derived from an EMBL/GenBank/DDBJ whole genome shotgun (WGS) entry which is preliminary data.</text>
</comment>
<dbReference type="InterPro" id="IPR036916">
    <property type="entry name" value="Sda_sf"/>
</dbReference>
<name>A0A2N0YXX2_9BACI</name>
<organism evidence="1 2">
    <name type="scientific">Niallia nealsonii</name>
    <dbReference type="NCBI Taxonomy" id="115979"/>
    <lineage>
        <taxon>Bacteria</taxon>
        <taxon>Bacillati</taxon>
        <taxon>Bacillota</taxon>
        <taxon>Bacilli</taxon>
        <taxon>Bacillales</taxon>
        <taxon>Bacillaceae</taxon>
        <taxon>Niallia</taxon>
    </lineage>
</organism>
<dbReference type="Pfam" id="PF08970">
    <property type="entry name" value="Sda"/>
    <property type="match status" value="1"/>
</dbReference>